<dbReference type="PATRIC" id="fig|294.194.peg.5575"/>
<dbReference type="AlphaFoldDB" id="A0A109LCK0"/>
<proteinExistence type="predicted"/>
<evidence type="ECO:0000313" key="1">
    <source>
        <dbReference type="EMBL" id="KWV85322.1"/>
    </source>
</evidence>
<protein>
    <submittedName>
        <fullName evidence="1">Uncharacterized protein</fullName>
    </submittedName>
</protein>
<sequence length="98" mass="11375">MDYVLGDHTYSASYQDLREEHARYVQMTDKRFLKELPGALHFAVFVCWFKELPTSQVLSDEGIVHQLAHLIHLRGEPIVMGSLGEIRELFHQQLRLAP</sequence>
<dbReference type="Proteomes" id="UP000061348">
    <property type="component" value="Unassembled WGS sequence"/>
</dbReference>
<reference evidence="1 2" key="1">
    <citation type="submission" date="2015-05" db="EMBL/GenBank/DDBJ databases">
        <title>A genomic and transcriptomic approach to investigate the blue pigment phenotype in Pseudomonas fluorescens.</title>
        <authorList>
            <person name="Andreani N.A."/>
            <person name="Cardazzo B."/>
        </authorList>
    </citation>
    <scope>NUCLEOTIDE SEQUENCE [LARGE SCALE GENOMIC DNA]</scope>
    <source>
        <strain evidence="1 2">Ps_22</strain>
    </source>
</reference>
<organism evidence="1 2">
    <name type="scientific">Pseudomonas fluorescens</name>
    <dbReference type="NCBI Taxonomy" id="294"/>
    <lineage>
        <taxon>Bacteria</taxon>
        <taxon>Pseudomonadati</taxon>
        <taxon>Pseudomonadota</taxon>
        <taxon>Gammaproteobacteria</taxon>
        <taxon>Pseudomonadales</taxon>
        <taxon>Pseudomonadaceae</taxon>
        <taxon>Pseudomonas</taxon>
    </lineage>
</organism>
<comment type="caution">
    <text evidence="1">The sequence shown here is derived from an EMBL/GenBank/DDBJ whole genome shotgun (WGS) entry which is preliminary data.</text>
</comment>
<gene>
    <name evidence="1" type="ORF">PFLmoz3_05031</name>
</gene>
<evidence type="ECO:0000313" key="2">
    <source>
        <dbReference type="Proteomes" id="UP000061348"/>
    </source>
</evidence>
<name>A0A109LCK0_PSEFL</name>
<accession>A0A109LCK0</accession>
<dbReference type="EMBL" id="LCYA01000134">
    <property type="protein sequence ID" value="KWV85322.1"/>
    <property type="molecule type" value="Genomic_DNA"/>
</dbReference>
<dbReference type="RefSeq" id="WP_060765009.1">
    <property type="nucleotide sequence ID" value="NZ_LCYA01000134.1"/>
</dbReference>